<feature type="transmembrane region" description="Helical" evidence="1">
    <location>
        <begin position="104"/>
        <end position="122"/>
    </location>
</feature>
<evidence type="ECO:0000256" key="1">
    <source>
        <dbReference type="SAM" id="Phobius"/>
    </source>
</evidence>
<keyword evidence="1" id="KW-0472">Membrane</keyword>
<feature type="transmembrane region" description="Helical" evidence="1">
    <location>
        <begin position="20"/>
        <end position="41"/>
    </location>
</feature>
<sequence length="133" mass="14811">MAGTGRRARGVVRRLLSGRAPWTPVACAVYLANVLVGTASLRRHRLPRRPRPPVHPDVRDDGARRRLLLPRHRARGVALLGALAPLALLPRFGTHARRRPRRHVLIASSAAPFYLAALALWVRSVRSDPTPRR</sequence>
<accession>A0A9X2HI98</accession>
<name>A0A9X2HI98_9MICC</name>
<proteinExistence type="predicted"/>
<keyword evidence="1" id="KW-0812">Transmembrane</keyword>
<evidence type="ECO:0000313" key="2">
    <source>
        <dbReference type="EMBL" id="MCP3426211.1"/>
    </source>
</evidence>
<evidence type="ECO:0000313" key="3">
    <source>
        <dbReference type="Proteomes" id="UP001139502"/>
    </source>
</evidence>
<comment type="caution">
    <text evidence="2">The sequence shown here is derived from an EMBL/GenBank/DDBJ whole genome shotgun (WGS) entry which is preliminary data.</text>
</comment>
<dbReference type="Proteomes" id="UP001139502">
    <property type="component" value="Unassembled WGS sequence"/>
</dbReference>
<dbReference type="AlphaFoldDB" id="A0A9X2HI98"/>
<dbReference type="RefSeq" id="WP_254166764.1">
    <property type="nucleotide sequence ID" value="NZ_JANAFB010000020.1"/>
</dbReference>
<organism evidence="2 3">
    <name type="scientific">Rothia santali</name>
    <dbReference type="NCBI Taxonomy" id="2949643"/>
    <lineage>
        <taxon>Bacteria</taxon>
        <taxon>Bacillati</taxon>
        <taxon>Actinomycetota</taxon>
        <taxon>Actinomycetes</taxon>
        <taxon>Micrococcales</taxon>
        <taxon>Micrococcaceae</taxon>
        <taxon>Rothia</taxon>
    </lineage>
</organism>
<reference evidence="2" key="1">
    <citation type="submission" date="2022-06" db="EMBL/GenBank/DDBJ databases">
        <title>Rothia sp. isolated from sandalwood seedling.</title>
        <authorList>
            <person name="Tuikhar N."/>
            <person name="Kirdat K."/>
            <person name="Thorat V."/>
            <person name="Swetha P."/>
            <person name="Padma S."/>
            <person name="Sundararaj R."/>
            <person name="Yadav A."/>
        </authorList>
    </citation>
    <scope>NUCLEOTIDE SEQUENCE</scope>
    <source>
        <strain evidence="2">AR01</strain>
    </source>
</reference>
<protein>
    <submittedName>
        <fullName evidence="2">Uncharacterized protein</fullName>
    </submittedName>
</protein>
<keyword evidence="1" id="KW-1133">Transmembrane helix</keyword>
<feature type="transmembrane region" description="Helical" evidence="1">
    <location>
        <begin position="74"/>
        <end position="92"/>
    </location>
</feature>
<dbReference type="EMBL" id="JANAFB010000020">
    <property type="protein sequence ID" value="MCP3426211.1"/>
    <property type="molecule type" value="Genomic_DNA"/>
</dbReference>
<gene>
    <name evidence="2" type="ORF">NBM05_09375</name>
</gene>
<keyword evidence="3" id="KW-1185">Reference proteome</keyword>